<protein>
    <submittedName>
        <fullName evidence="1">Spermidine/putrescine ABC transporter substrate-binding protein</fullName>
    </submittedName>
</protein>
<proteinExistence type="predicted"/>
<reference evidence="1" key="1">
    <citation type="submission" date="2021-01" db="EMBL/GenBank/DDBJ databases">
        <authorList>
            <person name="Sun Q."/>
        </authorList>
    </citation>
    <scope>NUCLEOTIDE SEQUENCE</scope>
    <source>
        <strain evidence="1">YIM B02566</strain>
    </source>
</reference>
<organism evidence="1 2">
    <name type="scientific">Taklimakanibacter albus</name>
    <dbReference type="NCBI Taxonomy" id="2800327"/>
    <lineage>
        <taxon>Bacteria</taxon>
        <taxon>Pseudomonadati</taxon>
        <taxon>Pseudomonadota</taxon>
        <taxon>Alphaproteobacteria</taxon>
        <taxon>Hyphomicrobiales</taxon>
        <taxon>Aestuariivirgaceae</taxon>
        <taxon>Taklimakanibacter</taxon>
    </lineage>
</organism>
<accession>A0ACC5RBB2</accession>
<evidence type="ECO:0000313" key="2">
    <source>
        <dbReference type="Proteomes" id="UP000616151"/>
    </source>
</evidence>
<dbReference type="Proteomes" id="UP000616151">
    <property type="component" value="Unassembled WGS sequence"/>
</dbReference>
<keyword evidence="2" id="KW-1185">Reference proteome</keyword>
<gene>
    <name evidence="1" type="ORF">JHL16_25690</name>
</gene>
<evidence type="ECO:0000313" key="1">
    <source>
        <dbReference type="EMBL" id="MBK1869781.1"/>
    </source>
</evidence>
<name>A0ACC5RBB2_9HYPH</name>
<comment type="caution">
    <text evidence="1">The sequence shown here is derived from an EMBL/GenBank/DDBJ whole genome shotgun (WGS) entry which is preliminary data.</text>
</comment>
<sequence>MSSFVSWGRRSVLLGAVAFGLVFGLAVSGPAHAAGELHIYAWSGELPQEIVDDFEKETGITVTFDTFDSNETMMAKLEAGATGYDIVNPSQYAVQILAKKGLIEELEHGKIANIGNISEEFRNVSYDSGNKYQIPYLSGSTGLAYNTDCVKEEVTSWKSLWDEKYKGRIYMLDNMLAAYIAGLQVNGFRASSTNEAEIAKATESLIAQKPLLAGYNSTNFADLVSSGEACLVEAWSGTVIQVMAENPKVRYVLPQEGGTMWVDGFSVAKGAANRDNAYIFIDYLLKPEVAAKVTKLSKIATCVGKSRELLPPEIANNPAIFLPKEQVAKADFILDAGDAMKFYQDGWTKVKTAQ</sequence>
<dbReference type="EMBL" id="JAENHL010000008">
    <property type="protein sequence ID" value="MBK1869781.1"/>
    <property type="molecule type" value="Genomic_DNA"/>
</dbReference>